<dbReference type="Proteomes" id="UP000616151">
    <property type="component" value="Unassembled WGS sequence"/>
</dbReference>
<evidence type="ECO:0000313" key="1">
    <source>
        <dbReference type="EMBL" id="MBK1868622.1"/>
    </source>
</evidence>
<organism evidence="1 2">
    <name type="scientific">Taklimakanibacter albus</name>
    <dbReference type="NCBI Taxonomy" id="2800327"/>
    <lineage>
        <taxon>Bacteria</taxon>
        <taxon>Pseudomonadati</taxon>
        <taxon>Pseudomonadota</taxon>
        <taxon>Alphaproteobacteria</taxon>
        <taxon>Hyphomicrobiales</taxon>
        <taxon>Aestuariivirgaceae</taxon>
        <taxon>Taklimakanibacter</taxon>
    </lineage>
</organism>
<dbReference type="EMBL" id="JAENHL010000007">
    <property type="protein sequence ID" value="MBK1868622.1"/>
    <property type="molecule type" value="Genomic_DNA"/>
</dbReference>
<comment type="caution">
    <text evidence="1">The sequence shown here is derived from an EMBL/GenBank/DDBJ whole genome shotgun (WGS) entry which is preliminary data.</text>
</comment>
<proteinExistence type="predicted"/>
<sequence length="175" mass="19425">MRSSFFATLAGMLAMAGVSIFQPVELHAGTPLTGGCDGASCLSQAVESKSGKLDQAASPQMLAFEINIKFKCPDGFRREDGECVRDRRGKKKRFECSDGFHREDGECVRDRKSKKQTRNCPEGTEFSRGKCRRSEFPPVEGEEEQTCSHNDHLENGRCVPCRQGFHVEGDECVPD</sequence>
<gene>
    <name evidence="1" type="ORF">JHL16_19865</name>
</gene>
<accession>A0ACC5R7S1</accession>
<keyword evidence="2" id="KW-1185">Reference proteome</keyword>
<evidence type="ECO:0000313" key="2">
    <source>
        <dbReference type="Proteomes" id="UP000616151"/>
    </source>
</evidence>
<reference evidence="1" key="1">
    <citation type="submission" date="2021-01" db="EMBL/GenBank/DDBJ databases">
        <authorList>
            <person name="Sun Q."/>
        </authorList>
    </citation>
    <scope>NUCLEOTIDE SEQUENCE</scope>
    <source>
        <strain evidence="1">YIM B02566</strain>
    </source>
</reference>
<protein>
    <submittedName>
        <fullName evidence="1">Uncharacterized protein</fullName>
    </submittedName>
</protein>
<name>A0ACC5R7S1_9HYPH</name>